<protein>
    <submittedName>
        <fullName evidence="5">Uncharacterized protein</fullName>
    </submittedName>
</protein>
<reference evidence="5" key="1">
    <citation type="submission" date="2022-11" db="UniProtKB">
        <authorList>
            <consortium name="EnsemblMetazoa"/>
        </authorList>
    </citation>
    <scope>IDENTIFICATION</scope>
</reference>
<dbReference type="InterPro" id="IPR003609">
    <property type="entry name" value="Pan_app"/>
</dbReference>
<dbReference type="OMA" id="VITWILM"/>
<dbReference type="Proteomes" id="UP000887567">
    <property type="component" value="Unplaced"/>
</dbReference>
<proteinExistence type="predicted"/>
<dbReference type="GeneID" id="110231326"/>
<dbReference type="Pfam" id="PF00147">
    <property type="entry name" value="Fibrinogen_C"/>
    <property type="match status" value="1"/>
</dbReference>
<dbReference type="SUPFAM" id="SSF56496">
    <property type="entry name" value="Fibrinogen C-terminal domain-like"/>
    <property type="match status" value="1"/>
</dbReference>
<feature type="domain" description="Apple" evidence="3">
    <location>
        <begin position="28"/>
        <end position="115"/>
    </location>
</feature>
<dbReference type="SMART" id="SM00186">
    <property type="entry name" value="FBG"/>
    <property type="match status" value="1"/>
</dbReference>
<feature type="signal peptide" evidence="2">
    <location>
        <begin position="1"/>
        <end position="24"/>
    </location>
</feature>
<dbReference type="AlphaFoldDB" id="A0A913WP86"/>
<evidence type="ECO:0000259" key="3">
    <source>
        <dbReference type="PROSITE" id="PS50948"/>
    </source>
</evidence>
<dbReference type="OrthoDB" id="5984394at2759"/>
<evidence type="ECO:0000256" key="1">
    <source>
        <dbReference type="ARBA" id="ARBA00023157"/>
    </source>
</evidence>
<dbReference type="EnsemblMetazoa" id="XM_021036338.2">
    <property type="protein sequence ID" value="XP_020891997.1"/>
    <property type="gene ID" value="LOC110231326"/>
</dbReference>
<dbReference type="PROSITE" id="PS50948">
    <property type="entry name" value="PAN"/>
    <property type="match status" value="1"/>
</dbReference>
<dbReference type="GO" id="GO:0005615">
    <property type="term" value="C:extracellular space"/>
    <property type="evidence" value="ECO:0007669"/>
    <property type="project" value="TreeGrafter"/>
</dbReference>
<dbReference type="RefSeq" id="XP_020891997.1">
    <property type="nucleotide sequence ID" value="XM_021036338.2"/>
</dbReference>
<dbReference type="CDD" id="cd00087">
    <property type="entry name" value="FReD"/>
    <property type="match status" value="1"/>
</dbReference>
<dbReference type="InterPro" id="IPR002181">
    <property type="entry name" value="Fibrinogen_a/b/g_C_dom"/>
</dbReference>
<dbReference type="PANTHER" id="PTHR19143:SF458">
    <property type="entry name" value="FIBRINOGEN C-TERMINAL DOMAIN-CONTAINING PROTEIN-RELATED"/>
    <property type="match status" value="1"/>
</dbReference>
<dbReference type="PANTHER" id="PTHR19143">
    <property type="entry name" value="FIBRINOGEN/TENASCIN/ANGIOPOEITIN"/>
    <property type="match status" value="1"/>
</dbReference>
<dbReference type="KEGG" id="epa:110231326"/>
<keyword evidence="1" id="KW-1015">Disulfide bond</keyword>
<organism evidence="5 6">
    <name type="scientific">Exaiptasia diaphana</name>
    <name type="common">Tropical sea anemone</name>
    <name type="synonym">Aiptasia pulchella</name>
    <dbReference type="NCBI Taxonomy" id="2652724"/>
    <lineage>
        <taxon>Eukaryota</taxon>
        <taxon>Metazoa</taxon>
        <taxon>Cnidaria</taxon>
        <taxon>Anthozoa</taxon>
        <taxon>Hexacorallia</taxon>
        <taxon>Actiniaria</taxon>
        <taxon>Aiptasiidae</taxon>
        <taxon>Exaiptasia</taxon>
    </lineage>
</organism>
<keyword evidence="2" id="KW-0732">Signal</keyword>
<dbReference type="PROSITE" id="PS51406">
    <property type="entry name" value="FIBRINOGEN_C_2"/>
    <property type="match status" value="1"/>
</dbReference>
<feature type="domain" description="Fibrinogen C-terminal" evidence="4">
    <location>
        <begin position="184"/>
        <end position="394"/>
    </location>
</feature>
<dbReference type="FunFam" id="3.90.215.10:FF:000001">
    <property type="entry name" value="Tenascin isoform 1"/>
    <property type="match status" value="1"/>
</dbReference>
<sequence length="398" mass="44970">MFSVMLPISKAVITWILMFRLVNGKNGCKDLVYLPCVQNKTFRGHVIKSFRILAPGLQECQSRCFKEKMPCVSYNLGPVSGQVTTCELNDLDHLTHPSDLISKEGSQYCPIKNPCSSNPCSNKELCTPDFHDDTFRCTDGIWSQWGEWCKCSTTWKRVRTCRNLVSNAKADDCPGLSQESNDKITSGKVPSSCSDASHCGCKTSGVYTFKDNLKLFCDQETNGGGWTVIQRRQDGSQDFYLGWQDYKVGFGSLTGEFWLGLDKIHQLTQQSRHSLRVDLEDTVFAEYDNFAVSDESSLYKLTIGNYKGNAGDSLAEHNNQFFSTKDRDNDSNPTDNCAQTFKGAWWHSRCYKSSLNGLYLNGTTTEFAKGIVWYAWKGYLYSAKRAEMKIRPIKSEEN</sequence>
<name>A0A913WP86_EXADI</name>
<evidence type="ECO:0000313" key="6">
    <source>
        <dbReference type="Proteomes" id="UP000887567"/>
    </source>
</evidence>
<accession>A0A913WP86</accession>
<dbReference type="InterPro" id="IPR050373">
    <property type="entry name" value="Fibrinogen_C-term_domain"/>
</dbReference>
<keyword evidence="6" id="KW-1185">Reference proteome</keyword>
<dbReference type="InterPro" id="IPR014716">
    <property type="entry name" value="Fibrinogen_a/b/g_C_1"/>
</dbReference>
<dbReference type="InterPro" id="IPR036056">
    <property type="entry name" value="Fibrinogen-like_C"/>
</dbReference>
<evidence type="ECO:0000313" key="5">
    <source>
        <dbReference type="EnsemblMetazoa" id="XP_020891997.1"/>
    </source>
</evidence>
<evidence type="ECO:0000259" key="4">
    <source>
        <dbReference type="PROSITE" id="PS51406"/>
    </source>
</evidence>
<dbReference type="Gene3D" id="3.90.215.10">
    <property type="entry name" value="Gamma Fibrinogen, chain A, domain 1"/>
    <property type="match status" value="1"/>
</dbReference>
<evidence type="ECO:0000256" key="2">
    <source>
        <dbReference type="SAM" id="SignalP"/>
    </source>
</evidence>
<feature type="chain" id="PRO_5037299689" evidence="2">
    <location>
        <begin position="25"/>
        <end position="398"/>
    </location>
</feature>